<reference evidence="1 2" key="1">
    <citation type="submission" date="2024-01" db="EMBL/GenBank/DDBJ databases">
        <title>The diversity of rhizobia nodulating Mimosa spp. in eleven states of Brazil covering several biomes is determined by host plant, location, and edaphic factors.</title>
        <authorList>
            <person name="Rouws L."/>
            <person name="Barauna A."/>
            <person name="Beukes C."/>
            <person name="De Faria S.M."/>
            <person name="Gross E."/>
            <person name="Dos Reis Junior F.B."/>
            <person name="Simon M."/>
            <person name="Maluk M."/>
            <person name="Odee D.W."/>
            <person name="Kenicer G."/>
            <person name="Young J.P.W."/>
            <person name="Reis V.M."/>
            <person name="Zilli J."/>
            <person name="James E.K."/>
        </authorList>
    </citation>
    <scope>NUCLEOTIDE SEQUENCE [LARGE SCALE GENOMIC DNA]</scope>
    <source>
        <strain evidence="1 2">JPY77</strain>
    </source>
</reference>
<dbReference type="InterPro" id="IPR011990">
    <property type="entry name" value="TPR-like_helical_dom_sf"/>
</dbReference>
<evidence type="ECO:0000313" key="1">
    <source>
        <dbReference type="EMBL" id="MEM5290916.1"/>
    </source>
</evidence>
<comment type="caution">
    <text evidence="1">The sequence shown here is derived from an EMBL/GenBank/DDBJ whole genome shotgun (WGS) entry which is preliminary data.</text>
</comment>
<name>A0ABU9QNC8_9BURK</name>
<proteinExistence type="predicted"/>
<dbReference type="Proteomes" id="UP001494588">
    <property type="component" value="Unassembled WGS sequence"/>
</dbReference>
<evidence type="ECO:0000313" key="2">
    <source>
        <dbReference type="Proteomes" id="UP001494588"/>
    </source>
</evidence>
<accession>A0ABU9QNC8</accession>
<keyword evidence="2" id="KW-1185">Reference proteome</keyword>
<dbReference type="Gene3D" id="1.25.40.10">
    <property type="entry name" value="Tetratricopeptide repeat domain"/>
    <property type="match status" value="1"/>
</dbReference>
<protein>
    <submittedName>
        <fullName evidence="1">Tetratricopeptide repeat protein</fullName>
    </submittedName>
</protein>
<dbReference type="SUPFAM" id="SSF48452">
    <property type="entry name" value="TPR-like"/>
    <property type="match status" value="1"/>
</dbReference>
<dbReference type="EMBL" id="JAZHGC010000042">
    <property type="protein sequence ID" value="MEM5290916.1"/>
    <property type="molecule type" value="Genomic_DNA"/>
</dbReference>
<dbReference type="RefSeq" id="WP_201652995.1">
    <property type="nucleotide sequence ID" value="NZ_CAJHCS010000017.1"/>
</dbReference>
<sequence length="454" mass="51384">MSNWHPTNPVERRFMAVHDDWMIFATHSHARLMYWQTSEADRRMLDTYFQRQDRLSSAVLRLYTGFVDADLYAAALADEIVAWYEDRKATSQAGGVTADWVPPVRGRDEAATPYLLRITGSLMRHHPDVFPELVLILEPGRISKPDALERWLDTLLGYTERDAWQAARLRFVLTGTDAEALAGLRKRRPQQVMLLQGRYGTETLPRELVVESGQRGPQGDFLRLFVELNEVLERGDVARLERLRAEALTVTQQQRWFDQSVTVHLLVGAAWLKWNEPAQALAAYEQATQAAHQAIDAAHPAARKLAVNSLFGEASAYWMQGNHRHAAERYERAASFAEADRDGVLAVEAWRMVGECMNQMRRQEDALAANFRALDFGAWIDPALRANSNVQHVAQQALTRVGTFHRRRGELTHRLRILYGENWTETIKPLPPEAVTAQIMADMPDTSGPPGGTA</sequence>
<organism evidence="1 2">
    <name type="scientific">Paraburkholderia sabiae</name>
    <dbReference type="NCBI Taxonomy" id="273251"/>
    <lineage>
        <taxon>Bacteria</taxon>
        <taxon>Pseudomonadati</taxon>
        <taxon>Pseudomonadota</taxon>
        <taxon>Betaproteobacteria</taxon>
        <taxon>Burkholderiales</taxon>
        <taxon>Burkholderiaceae</taxon>
        <taxon>Paraburkholderia</taxon>
    </lineage>
</organism>
<gene>
    <name evidence="1" type="ORF">V4C55_34885</name>
</gene>